<dbReference type="Pfam" id="PF10698">
    <property type="entry name" value="DUF2505"/>
    <property type="match status" value="1"/>
</dbReference>
<dbReference type="Proteomes" id="UP000030002">
    <property type="component" value="Unassembled WGS sequence"/>
</dbReference>
<dbReference type="STRING" id="1385520.N802_18315"/>
<dbReference type="OrthoDB" id="3266819at2"/>
<sequence>MKFTHRAEYPASVDDVWAVMSSQEFQDAKCEATTTGDWTSRVETSGDRTTMTSERVLPTDDLPDIARSFVGSTLTIAEVQTWGSPAPDGTRVAELHVQIKGAPMTLKGTVRLSPNGSGSVQEIDGDVKVSVPLIGGKLEKAASDPLLFAARTETDLLRQRVS</sequence>
<evidence type="ECO:0008006" key="3">
    <source>
        <dbReference type="Google" id="ProtNLM"/>
    </source>
</evidence>
<organism evidence="1 2">
    <name type="scientific">Knoellia sinensis KCTC 19936</name>
    <dbReference type="NCBI Taxonomy" id="1385520"/>
    <lineage>
        <taxon>Bacteria</taxon>
        <taxon>Bacillati</taxon>
        <taxon>Actinomycetota</taxon>
        <taxon>Actinomycetes</taxon>
        <taxon>Micrococcales</taxon>
        <taxon>Intrasporangiaceae</taxon>
        <taxon>Knoellia</taxon>
    </lineage>
</organism>
<gene>
    <name evidence="1" type="ORF">N802_18315</name>
</gene>
<reference evidence="1 2" key="1">
    <citation type="submission" date="2013-08" db="EMBL/GenBank/DDBJ databases">
        <title>The genome sequence of Knoellia sinensis.</title>
        <authorList>
            <person name="Zhu W."/>
            <person name="Wang G."/>
        </authorList>
    </citation>
    <scope>NUCLEOTIDE SEQUENCE [LARGE SCALE GENOMIC DNA]</scope>
    <source>
        <strain evidence="1 2">KCTC 19936</strain>
    </source>
</reference>
<dbReference type="RefSeq" id="WP_035916040.1">
    <property type="nucleotide sequence ID" value="NZ_AVPJ01000007.1"/>
</dbReference>
<dbReference type="EMBL" id="AVPJ01000007">
    <property type="protein sequence ID" value="KGN32319.1"/>
    <property type="molecule type" value="Genomic_DNA"/>
</dbReference>
<evidence type="ECO:0000313" key="2">
    <source>
        <dbReference type="Proteomes" id="UP000030002"/>
    </source>
</evidence>
<dbReference type="eggNOG" id="COG3832">
    <property type="taxonomic scope" value="Bacteria"/>
</dbReference>
<accession>A0A0A0J6A7</accession>
<dbReference type="AlphaFoldDB" id="A0A0A0J6A7"/>
<comment type="caution">
    <text evidence="1">The sequence shown here is derived from an EMBL/GenBank/DDBJ whole genome shotgun (WGS) entry which is preliminary data.</text>
</comment>
<evidence type="ECO:0000313" key="1">
    <source>
        <dbReference type="EMBL" id="KGN32319.1"/>
    </source>
</evidence>
<protein>
    <recommendedName>
        <fullName evidence="3">Proteinase inhibitor I25 cystatin</fullName>
    </recommendedName>
</protein>
<keyword evidence="2" id="KW-1185">Reference proteome</keyword>
<proteinExistence type="predicted"/>
<name>A0A0A0J6A7_9MICO</name>
<dbReference type="InterPro" id="IPR019639">
    <property type="entry name" value="DUF2505"/>
</dbReference>